<dbReference type="RefSeq" id="WP_117381506.1">
    <property type="nucleotide sequence ID" value="NZ_QWDE01000001.1"/>
</dbReference>
<gene>
    <name evidence="3" type="ORF">DYU05_03065</name>
</gene>
<protein>
    <submittedName>
        <fullName evidence="3">5'(3')-deoxyribonucleotidase</fullName>
    </submittedName>
</protein>
<dbReference type="InterPro" id="IPR023214">
    <property type="entry name" value="HAD_sf"/>
</dbReference>
<dbReference type="EMBL" id="QWDE01000001">
    <property type="protein sequence ID" value="RFZ84609.1"/>
    <property type="molecule type" value="Genomic_DNA"/>
</dbReference>
<name>A0A3E2NUG2_9SPHI</name>
<sequence>MKKSIAIDMDGVIADVEQQFVDWYHRDYGVLLTKEDLVGKSDDTLFPEAGLARKMVLSPNFFRTLKVMDGAVEALQKLNEKYEVYIVSAAMEFPLSLGEKLAWLNEHFPFISWRNIIFCGDKSIINTDYMIDDHLRNLDNFKGKTIMFHAFHNVSYSNHVRVNNWNEVLALFDKEA</sequence>
<proteinExistence type="inferred from homology"/>
<dbReference type="OrthoDB" id="278110at2"/>
<dbReference type="GO" id="GO:0009223">
    <property type="term" value="P:pyrimidine deoxyribonucleotide catabolic process"/>
    <property type="evidence" value="ECO:0007669"/>
    <property type="project" value="TreeGrafter"/>
</dbReference>
<dbReference type="Gene3D" id="3.40.50.1000">
    <property type="entry name" value="HAD superfamily/HAD-like"/>
    <property type="match status" value="1"/>
</dbReference>
<dbReference type="AlphaFoldDB" id="A0A3E2NUG2"/>
<dbReference type="SUPFAM" id="SSF56784">
    <property type="entry name" value="HAD-like"/>
    <property type="match status" value="1"/>
</dbReference>
<dbReference type="SFLD" id="SFLDG01146">
    <property type="entry name" value="C1.2.2"/>
    <property type="match status" value="1"/>
</dbReference>
<dbReference type="Gene3D" id="1.10.40.40">
    <property type="entry name" value="Deoxyribonucleotidase, domain 2"/>
    <property type="match status" value="1"/>
</dbReference>
<dbReference type="Pfam" id="PF06941">
    <property type="entry name" value="NT5C"/>
    <property type="match status" value="1"/>
</dbReference>
<dbReference type="InterPro" id="IPR010708">
    <property type="entry name" value="5'(3')-deoxyribonucleotidase"/>
</dbReference>
<feature type="active site" description="Proton donor" evidence="2">
    <location>
        <position position="10"/>
    </location>
</feature>
<dbReference type="SFLD" id="SFLDG01126">
    <property type="entry name" value="C1.2:_Nucleotidase_Like"/>
    <property type="match status" value="1"/>
</dbReference>
<dbReference type="Proteomes" id="UP000260823">
    <property type="component" value="Unassembled WGS sequence"/>
</dbReference>
<dbReference type="PANTHER" id="PTHR16504:SF4">
    <property type="entry name" value="5'(3')-DEOXYRIBONUCLEOTIDASE"/>
    <property type="match status" value="1"/>
</dbReference>
<comment type="caution">
    <text evidence="3">The sequence shown here is derived from an EMBL/GenBank/DDBJ whole genome shotgun (WGS) entry which is preliminary data.</text>
</comment>
<feature type="active site" description="Nucleophile" evidence="2">
    <location>
        <position position="8"/>
    </location>
</feature>
<evidence type="ECO:0000313" key="4">
    <source>
        <dbReference type="Proteomes" id="UP000260823"/>
    </source>
</evidence>
<accession>A0A3E2NUG2</accession>
<keyword evidence="4" id="KW-1185">Reference proteome</keyword>
<dbReference type="GO" id="GO:0008253">
    <property type="term" value="F:5'-nucleotidase activity"/>
    <property type="evidence" value="ECO:0007669"/>
    <property type="project" value="InterPro"/>
</dbReference>
<evidence type="ECO:0000256" key="1">
    <source>
        <dbReference type="ARBA" id="ARBA00009589"/>
    </source>
</evidence>
<comment type="similarity">
    <text evidence="1">Belongs to the 5'(3')-deoxyribonucleotidase family.</text>
</comment>
<dbReference type="PANTHER" id="PTHR16504">
    <property type="entry name" value="5'(3')-DEOXYRIBONUCLEOTIDASE"/>
    <property type="match status" value="1"/>
</dbReference>
<evidence type="ECO:0000256" key="2">
    <source>
        <dbReference type="PIRSR" id="PIRSR610708-1"/>
    </source>
</evidence>
<dbReference type="InterPro" id="IPR036412">
    <property type="entry name" value="HAD-like_sf"/>
</dbReference>
<dbReference type="SFLD" id="SFLDS00003">
    <property type="entry name" value="Haloacid_Dehalogenase"/>
    <property type="match status" value="1"/>
</dbReference>
<reference evidence="3 4" key="1">
    <citation type="submission" date="2018-08" db="EMBL/GenBank/DDBJ databases">
        <title>Mucilaginibacter terrae sp. nov., isolated from manganese diggings.</title>
        <authorList>
            <person name="Huang Y."/>
            <person name="Zhou Z."/>
        </authorList>
    </citation>
    <scope>NUCLEOTIDE SEQUENCE [LARGE SCALE GENOMIC DNA]</scope>
    <source>
        <strain evidence="3 4">ZH6</strain>
    </source>
</reference>
<evidence type="ECO:0000313" key="3">
    <source>
        <dbReference type="EMBL" id="RFZ84609.1"/>
    </source>
</evidence>
<organism evidence="3 4">
    <name type="scientific">Mucilaginibacter terrenus</name>
    <dbReference type="NCBI Taxonomy" id="2482727"/>
    <lineage>
        <taxon>Bacteria</taxon>
        <taxon>Pseudomonadati</taxon>
        <taxon>Bacteroidota</taxon>
        <taxon>Sphingobacteriia</taxon>
        <taxon>Sphingobacteriales</taxon>
        <taxon>Sphingobacteriaceae</taxon>
        <taxon>Mucilaginibacter</taxon>
    </lineage>
</organism>